<protein>
    <recommendedName>
        <fullName evidence="12">PHD finger transcription factor</fullName>
    </recommendedName>
</protein>
<evidence type="ECO:0000256" key="4">
    <source>
        <dbReference type="ARBA" id="ARBA00022833"/>
    </source>
</evidence>
<feature type="domain" description="N-acetyltransferase" evidence="9">
    <location>
        <begin position="989"/>
        <end position="1136"/>
    </location>
</feature>
<dbReference type="GO" id="GO:0016747">
    <property type="term" value="F:acyltransferase activity, transferring groups other than amino-acyl groups"/>
    <property type="evidence" value="ECO:0007669"/>
    <property type="project" value="InterPro"/>
</dbReference>
<organism evidence="10 11">
    <name type="scientific">Stephania japonica</name>
    <dbReference type="NCBI Taxonomy" id="461633"/>
    <lineage>
        <taxon>Eukaryota</taxon>
        <taxon>Viridiplantae</taxon>
        <taxon>Streptophyta</taxon>
        <taxon>Embryophyta</taxon>
        <taxon>Tracheophyta</taxon>
        <taxon>Spermatophyta</taxon>
        <taxon>Magnoliopsida</taxon>
        <taxon>Ranunculales</taxon>
        <taxon>Menispermaceae</taxon>
        <taxon>Menispermoideae</taxon>
        <taxon>Cissampelideae</taxon>
        <taxon>Stephania</taxon>
    </lineage>
</organism>
<keyword evidence="5" id="KW-0539">Nucleus</keyword>
<keyword evidence="3 6" id="KW-0863">Zinc-finger</keyword>
<evidence type="ECO:0000256" key="2">
    <source>
        <dbReference type="ARBA" id="ARBA00022723"/>
    </source>
</evidence>
<dbReference type="InterPro" id="IPR056511">
    <property type="entry name" value="IDM1_C"/>
</dbReference>
<keyword evidence="11" id="KW-1185">Reference proteome</keyword>
<dbReference type="SMART" id="SM00249">
    <property type="entry name" value="PHD"/>
    <property type="match status" value="2"/>
</dbReference>
<dbReference type="PANTHER" id="PTHR46309">
    <property type="entry name" value="PHD FINGER PROTEIN 12"/>
    <property type="match status" value="1"/>
</dbReference>
<evidence type="ECO:0000256" key="7">
    <source>
        <dbReference type="SAM" id="MobiDB-lite"/>
    </source>
</evidence>
<dbReference type="Gene3D" id="3.40.630.30">
    <property type="match status" value="1"/>
</dbReference>
<dbReference type="InterPro" id="IPR059153">
    <property type="entry name" value="NSD_PHD-1st"/>
</dbReference>
<evidence type="ECO:0000259" key="9">
    <source>
        <dbReference type="PROSITE" id="PS51186"/>
    </source>
</evidence>
<dbReference type="GO" id="GO:0006357">
    <property type="term" value="P:regulation of transcription by RNA polymerase II"/>
    <property type="evidence" value="ECO:0007669"/>
    <property type="project" value="TreeGrafter"/>
</dbReference>
<dbReference type="InterPro" id="IPR014002">
    <property type="entry name" value="Agenet_dom_plant"/>
</dbReference>
<evidence type="ECO:0000313" key="11">
    <source>
        <dbReference type="Proteomes" id="UP001417504"/>
    </source>
</evidence>
<keyword evidence="2" id="KW-0479">Metal-binding</keyword>
<dbReference type="AlphaFoldDB" id="A0AAP0PRH0"/>
<dbReference type="CDD" id="cd20405">
    <property type="entry name" value="Tudor_Agenet_AtDUF_rpt1_3"/>
    <property type="match status" value="1"/>
</dbReference>
<dbReference type="GO" id="GO:0003714">
    <property type="term" value="F:transcription corepressor activity"/>
    <property type="evidence" value="ECO:0007669"/>
    <property type="project" value="InterPro"/>
</dbReference>
<dbReference type="CDD" id="cd04301">
    <property type="entry name" value="NAT_SF"/>
    <property type="match status" value="1"/>
</dbReference>
<dbReference type="Proteomes" id="UP001417504">
    <property type="component" value="Unassembled WGS sequence"/>
</dbReference>
<dbReference type="Gene3D" id="3.30.40.10">
    <property type="entry name" value="Zinc/RING finger domain, C3HC4 (zinc finger)"/>
    <property type="match status" value="2"/>
</dbReference>
<dbReference type="SUPFAM" id="SSF55729">
    <property type="entry name" value="Acyl-CoA N-acyltransferases (Nat)"/>
    <property type="match status" value="1"/>
</dbReference>
<gene>
    <name evidence="10" type="ORF">Sjap_001448</name>
</gene>
<dbReference type="PROSITE" id="PS01359">
    <property type="entry name" value="ZF_PHD_1"/>
    <property type="match status" value="1"/>
</dbReference>
<evidence type="ECO:0000256" key="3">
    <source>
        <dbReference type="ARBA" id="ARBA00022771"/>
    </source>
</evidence>
<dbReference type="GO" id="GO:0008270">
    <property type="term" value="F:zinc ion binding"/>
    <property type="evidence" value="ECO:0007669"/>
    <property type="project" value="UniProtKB-KW"/>
</dbReference>
<dbReference type="InterPro" id="IPR019787">
    <property type="entry name" value="Znf_PHD-finger"/>
</dbReference>
<comment type="subcellular location">
    <subcellularLocation>
        <location evidence="1">Nucleus</location>
    </subcellularLocation>
</comment>
<dbReference type="Pfam" id="PF22970">
    <property type="entry name" value="DUF7028"/>
    <property type="match status" value="2"/>
</dbReference>
<feature type="domain" description="PHD-type" evidence="8">
    <location>
        <begin position="832"/>
        <end position="877"/>
    </location>
</feature>
<dbReference type="PANTHER" id="PTHR46309:SF12">
    <property type="entry name" value="GB|AAC80581.1"/>
    <property type="match status" value="1"/>
</dbReference>
<dbReference type="Pfam" id="PF05641">
    <property type="entry name" value="Agenet"/>
    <property type="match status" value="1"/>
</dbReference>
<dbReference type="InterPro" id="IPR001965">
    <property type="entry name" value="Znf_PHD"/>
</dbReference>
<proteinExistence type="predicted"/>
<feature type="region of interest" description="Disordered" evidence="7">
    <location>
        <begin position="1"/>
        <end position="31"/>
    </location>
</feature>
<reference evidence="10 11" key="1">
    <citation type="submission" date="2024-01" db="EMBL/GenBank/DDBJ databases">
        <title>Genome assemblies of Stephania.</title>
        <authorList>
            <person name="Yang L."/>
        </authorList>
    </citation>
    <scope>NUCLEOTIDE SEQUENCE [LARGE SCALE GENOMIC DNA]</scope>
    <source>
        <strain evidence="10">QJT</strain>
        <tissue evidence="10">Leaf</tissue>
    </source>
</reference>
<dbReference type="InterPro" id="IPR011011">
    <property type="entry name" value="Znf_FYVE_PHD"/>
</dbReference>
<dbReference type="Pfam" id="PF16135">
    <property type="entry name" value="TDBD"/>
    <property type="match status" value="1"/>
</dbReference>
<dbReference type="Pfam" id="PF23209">
    <property type="entry name" value="IDM1_C"/>
    <property type="match status" value="1"/>
</dbReference>
<evidence type="ECO:0000256" key="5">
    <source>
        <dbReference type="ARBA" id="ARBA00023242"/>
    </source>
</evidence>
<feature type="region of interest" description="Disordered" evidence="7">
    <location>
        <begin position="272"/>
        <end position="305"/>
    </location>
</feature>
<dbReference type="PROSITE" id="PS51186">
    <property type="entry name" value="GNAT"/>
    <property type="match status" value="1"/>
</dbReference>
<evidence type="ECO:0000256" key="1">
    <source>
        <dbReference type="ARBA" id="ARBA00004123"/>
    </source>
</evidence>
<evidence type="ECO:0000256" key="6">
    <source>
        <dbReference type="PROSITE-ProRule" id="PRU00146"/>
    </source>
</evidence>
<dbReference type="InterPro" id="IPR042163">
    <property type="entry name" value="PHF12"/>
</dbReference>
<name>A0AAP0PRH0_9MAGN</name>
<dbReference type="InterPro" id="IPR013083">
    <property type="entry name" value="Znf_RING/FYVE/PHD"/>
</dbReference>
<accession>A0AAP0PRH0</accession>
<feature type="compositionally biased region" description="Basic and acidic residues" evidence="7">
    <location>
        <begin position="281"/>
        <end position="291"/>
    </location>
</feature>
<comment type="caution">
    <text evidence="10">The sequence shown here is derived from an EMBL/GenBank/DDBJ whole genome shotgun (WGS) entry which is preliminary data.</text>
</comment>
<dbReference type="InterPro" id="IPR019786">
    <property type="entry name" value="Zinc_finger_PHD-type_CS"/>
</dbReference>
<dbReference type="InterPro" id="IPR008395">
    <property type="entry name" value="Agenet-like_dom"/>
</dbReference>
<evidence type="ECO:0000259" key="8">
    <source>
        <dbReference type="PROSITE" id="PS50016"/>
    </source>
</evidence>
<dbReference type="InterPro" id="IPR000182">
    <property type="entry name" value="GNAT_dom"/>
</dbReference>
<dbReference type="GO" id="GO:0005634">
    <property type="term" value="C:nucleus"/>
    <property type="evidence" value="ECO:0007669"/>
    <property type="project" value="UniProtKB-SubCell"/>
</dbReference>
<feature type="region of interest" description="Disordered" evidence="7">
    <location>
        <begin position="1181"/>
        <end position="1209"/>
    </location>
</feature>
<dbReference type="InterPro" id="IPR032308">
    <property type="entry name" value="TDBD"/>
</dbReference>
<dbReference type="Pfam" id="PF23011">
    <property type="entry name" value="PHD-1st_NSD"/>
    <property type="match status" value="1"/>
</dbReference>
<dbReference type="PROSITE" id="PS50016">
    <property type="entry name" value="ZF_PHD_2"/>
    <property type="match status" value="1"/>
</dbReference>
<feature type="compositionally biased region" description="Polar residues" evidence="7">
    <location>
        <begin position="371"/>
        <end position="389"/>
    </location>
</feature>
<keyword evidence="4" id="KW-0862">Zinc</keyword>
<evidence type="ECO:0008006" key="12">
    <source>
        <dbReference type="Google" id="ProtNLM"/>
    </source>
</evidence>
<dbReference type="InterPro" id="IPR016181">
    <property type="entry name" value="Acyl_CoA_acyltransferase"/>
</dbReference>
<sequence>MAALLNEIPEKKRKRKRRSDPEPARRKLPLNQKVEVRSTEEGFHGSWHSATVVSCNVLERVVRYDHLLVDDGSGHLEERIEVSNLIEGALVDEGMSASLRGLIRPLPPPSSVVDQWGVSYGLCVDAYVNDAWWEGVVFDYEEGLDERLVFFPDLGDQQMVRISELRVTHDWDEMSDQWKRRGEWLFLVLIEEIEQDWPVLVSVRQLWYDLRSREDFQEKIGVWTSCAGISMWKDLMVEVVLTNFNLTSEHALNLIGGTRVMQESRRGNANVYERSLPNQSESERTETDGLTKDALGGQLENGTSMRPEMQESEPCAVSNSNCGVLALPVNVEHSTYHGRVNGCCWAGSDLLGISRNSLNVPLRGQDRPFSKHTSSDCSVSAHFNSNSNGKEGLASGEEGRGEAEAHEAALIVSEGWVPANEKVLPGAACFPDAIDNYLLLCQKGDNICNKKLEGVNKKSATSKVRMHLSYLGWRIESKREKHMERLRYISPDGSSMHYSLVKLCSELRKAKGRFRIVSSQDGGRTLVDLPFVPWHSSSQDYPISKISKGSQMSESCSSKLLENAPEVDLIKKQVEPEDLMNLCKFGSEISVGEKCKISGRDRGIFKKRLLDEGWKHRRTTKRRKTVNCYISPLGICYDSLEMACEEYAKKFLLERVKLKGSKGSHVSAGADSDELQKLKGSKAQKRRLVRLNGGSPTRVSRSTKRACDLVPYTMRHNPRDVLSLLIDHDIILPRTKVYCVSKTEQLRLAEGWIHSHGIKCKCCQKLFGLSSFVMHAGSNCRRPSESLFLEDGRSLLQCQSQLRQGYMLKSFGTTTGEQPPNTKRKKSHDKNDFKCSICHDGGELILCDRCPSSFHLCCLGLEVLPEGKWFCPYCRCAACGKNESSRREECLTEETFVHCNQCERKYHQGCANKIGTVKLDKRCKGNWFCSKSCKKIFLGLQGLLGKPFQLGLDKLSWTILKLEDDHGSNSFDVEAKTNPYSKLEIALSVMHECFELIEEPETKDLIRDVLFSQRSVLKRLDFKGFYTVLLEEDDDLISVATVRVHGERVAEIPFIGTRVDFRRQGRCRMLMDVIEKRLAELGVQRLVLPAASQLLHAWTTSFGFSQMTDSERFDLLEHSLLNFEGTTMCQKILRIPCTGKSKQSRGDTSKIRNGLSRRLLGFRLDDAGNDDSASFVKVPSDMEAEEADSEPNHPCSEMGPTQSLIRCSNKENERKGYGYAVIKYYRRRKVKPIRDATTEVTEITV</sequence>
<dbReference type="SUPFAM" id="SSF57903">
    <property type="entry name" value="FYVE/PHD zinc finger"/>
    <property type="match status" value="1"/>
</dbReference>
<feature type="region of interest" description="Disordered" evidence="7">
    <location>
        <begin position="367"/>
        <end position="400"/>
    </location>
</feature>
<dbReference type="EMBL" id="JBBNAE010000001">
    <property type="protein sequence ID" value="KAK9153968.1"/>
    <property type="molecule type" value="Genomic_DNA"/>
</dbReference>
<dbReference type="SMART" id="SM00743">
    <property type="entry name" value="Agenet"/>
    <property type="match status" value="2"/>
</dbReference>
<evidence type="ECO:0000313" key="10">
    <source>
        <dbReference type="EMBL" id="KAK9153968.1"/>
    </source>
</evidence>
<dbReference type="InterPro" id="IPR054292">
    <property type="entry name" value="DUF7028"/>
</dbReference>